<keyword evidence="1" id="KW-1133">Transmembrane helix</keyword>
<organism evidence="3 4">
    <name type="scientific">Pedobacter ginsengiterrae</name>
    <dbReference type="NCBI Taxonomy" id="871696"/>
    <lineage>
        <taxon>Bacteria</taxon>
        <taxon>Pseudomonadati</taxon>
        <taxon>Bacteroidota</taxon>
        <taxon>Sphingobacteriia</taxon>
        <taxon>Sphingobacteriales</taxon>
        <taxon>Sphingobacteriaceae</taxon>
        <taxon>Pedobacter</taxon>
    </lineage>
</organism>
<dbReference type="PROSITE" id="PS50104">
    <property type="entry name" value="TIR"/>
    <property type="match status" value="1"/>
</dbReference>
<evidence type="ECO:0000313" key="4">
    <source>
        <dbReference type="Proteomes" id="UP001501081"/>
    </source>
</evidence>
<comment type="caution">
    <text evidence="3">The sequence shown here is derived from an EMBL/GenBank/DDBJ whole genome shotgun (WGS) entry which is preliminary data.</text>
</comment>
<dbReference type="InterPro" id="IPR035897">
    <property type="entry name" value="Toll_tir_struct_dom_sf"/>
</dbReference>
<feature type="domain" description="TIR" evidence="2">
    <location>
        <begin position="1"/>
        <end position="133"/>
    </location>
</feature>
<dbReference type="RefSeq" id="WP_344766093.1">
    <property type="nucleotide sequence ID" value="NZ_BAABAK010000008.1"/>
</dbReference>
<keyword evidence="1" id="KW-0472">Membrane</keyword>
<gene>
    <name evidence="3" type="ORF">GCM10022246_15390</name>
</gene>
<dbReference type="InterPro" id="IPR000157">
    <property type="entry name" value="TIR_dom"/>
</dbReference>
<evidence type="ECO:0000313" key="3">
    <source>
        <dbReference type="EMBL" id="GAA3963070.1"/>
    </source>
</evidence>
<dbReference type="Pfam" id="PF13676">
    <property type="entry name" value="TIR_2"/>
    <property type="match status" value="1"/>
</dbReference>
<accession>A0ABP7PBW8</accession>
<feature type="transmembrane region" description="Helical" evidence="1">
    <location>
        <begin position="178"/>
        <end position="198"/>
    </location>
</feature>
<protein>
    <recommendedName>
        <fullName evidence="2">TIR domain-containing protein</fullName>
    </recommendedName>
</protein>
<proteinExistence type="predicted"/>
<dbReference type="SUPFAM" id="SSF52200">
    <property type="entry name" value="Toll/Interleukin receptor TIR domain"/>
    <property type="match status" value="1"/>
</dbReference>
<dbReference type="Proteomes" id="UP001501081">
    <property type="component" value="Unassembled WGS sequence"/>
</dbReference>
<evidence type="ECO:0000259" key="2">
    <source>
        <dbReference type="PROSITE" id="PS50104"/>
    </source>
</evidence>
<feature type="transmembrane region" description="Helical" evidence="1">
    <location>
        <begin position="210"/>
        <end position="234"/>
    </location>
</feature>
<dbReference type="Gene3D" id="3.40.50.10140">
    <property type="entry name" value="Toll/interleukin-1 receptor homology (TIR) domain"/>
    <property type="match status" value="1"/>
</dbReference>
<dbReference type="EMBL" id="BAABAK010000008">
    <property type="protein sequence ID" value="GAA3963070.1"/>
    <property type="molecule type" value="Genomic_DNA"/>
</dbReference>
<sequence length="316" mass="35705">MAKIYISYSHADIQRVGRLTDALRSLGHEIVMDSEVMKVGVDFRKSLLNALKAADGALVYITENSLKSNYVLSEIGAARAFVDESDNKKFLIPVIEQGINIPNILQDLYCVRLTDDNFETSVLLIDQSISSSYGRKEAVEEKENIQREKIESTAGDYIDFALSELKKRESKNSVIANIWYVIGFLTLACGIIFALCGLKDLEQIKAENYWLYVLIILKSIIIVGLLIACSKYAFDLGKTHMNEALRNADRTHAISFGKFYLQAFSDRINSPEEIKDIFQNWNIDKDSAFQKLDANNFDPKFVEKLIDTVSSLAKKE</sequence>
<name>A0ABP7PBW8_9SPHI</name>
<reference evidence="4" key="1">
    <citation type="journal article" date="2019" name="Int. J. Syst. Evol. Microbiol.">
        <title>The Global Catalogue of Microorganisms (GCM) 10K type strain sequencing project: providing services to taxonomists for standard genome sequencing and annotation.</title>
        <authorList>
            <consortium name="The Broad Institute Genomics Platform"/>
            <consortium name="The Broad Institute Genome Sequencing Center for Infectious Disease"/>
            <person name="Wu L."/>
            <person name="Ma J."/>
        </authorList>
    </citation>
    <scope>NUCLEOTIDE SEQUENCE [LARGE SCALE GENOMIC DNA]</scope>
    <source>
        <strain evidence="4">JCM 17338</strain>
    </source>
</reference>
<evidence type="ECO:0000256" key="1">
    <source>
        <dbReference type="SAM" id="Phobius"/>
    </source>
</evidence>
<keyword evidence="1" id="KW-0812">Transmembrane</keyword>
<keyword evidence="4" id="KW-1185">Reference proteome</keyword>